<organism evidence="1 2">
    <name type="scientific">Cyanidioschyzon merolae (strain NIES-3377 / 10D)</name>
    <name type="common">Unicellular red alga</name>
    <dbReference type="NCBI Taxonomy" id="280699"/>
    <lineage>
        <taxon>Eukaryota</taxon>
        <taxon>Rhodophyta</taxon>
        <taxon>Bangiophyceae</taxon>
        <taxon>Cyanidiales</taxon>
        <taxon>Cyanidiaceae</taxon>
        <taxon>Cyanidioschyzon</taxon>
    </lineage>
</organism>
<dbReference type="HOGENOM" id="CLU_1035684_0_0_1"/>
<accession>M1UWK7</accession>
<proteinExistence type="predicted"/>
<reference evidence="1 2" key="1">
    <citation type="journal article" date="2004" name="Nature">
        <title>Genome sequence of the ultrasmall unicellular red alga Cyanidioschyzon merolae 10D.</title>
        <authorList>
            <person name="Matsuzaki M."/>
            <person name="Misumi O."/>
            <person name="Shin-i T."/>
            <person name="Maruyama S."/>
            <person name="Takahara M."/>
            <person name="Miyagishima S."/>
            <person name="Mori T."/>
            <person name="Nishida K."/>
            <person name="Yagisawa F."/>
            <person name="Nishida K."/>
            <person name="Yoshida Y."/>
            <person name="Nishimura Y."/>
            <person name="Nakao S."/>
            <person name="Kobayashi T."/>
            <person name="Momoyama Y."/>
            <person name="Higashiyama T."/>
            <person name="Minoda A."/>
            <person name="Sano M."/>
            <person name="Nomoto H."/>
            <person name="Oishi K."/>
            <person name="Hayashi H."/>
            <person name="Ohta F."/>
            <person name="Nishizaka S."/>
            <person name="Haga S."/>
            <person name="Miura S."/>
            <person name="Morishita T."/>
            <person name="Kabeya Y."/>
            <person name="Terasawa K."/>
            <person name="Suzuki Y."/>
            <person name="Ishii Y."/>
            <person name="Asakawa S."/>
            <person name="Takano H."/>
            <person name="Ohta N."/>
            <person name="Kuroiwa H."/>
            <person name="Tanaka K."/>
            <person name="Shimizu N."/>
            <person name="Sugano S."/>
            <person name="Sato N."/>
            <person name="Nozaki H."/>
            <person name="Ogasawara N."/>
            <person name="Kohara Y."/>
            <person name="Kuroiwa T."/>
        </authorList>
    </citation>
    <scope>NUCLEOTIDE SEQUENCE [LARGE SCALE GENOMIC DNA]</scope>
    <source>
        <strain evidence="1 2">10D</strain>
    </source>
</reference>
<dbReference type="Gene3D" id="1.25.40.10">
    <property type="entry name" value="Tetratricopeptide repeat domain"/>
    <property type="match status" value="1"/>
</dbReference>
<name>M1UWK7_CYAM1</name>
<dbReference type="Gramene" id="CMR471CT">
    <property type="protein sequence ID" value="CMR471CT"/>
    <property type="gene ID" value="CMR471C"/>
</dbReference>
<dbReference type="RefSeq" id="XP_005538672.1">
    <property type="nucleotide sequence ID" value="XM_005538615.1"/>
</dbReference>
<evidence type="ECO:0000313" key="1">
    <source>
        <dbReference type="EMBL" id="BAM82636.1"/>
    </source>
</evidence>
<dbReference type="GeneID" id="16997127"/>
<dbReference type="Proteomes" id="UP000007014">
    <property type="component" value="Chromosome 18"/>
</dbReference>
<evidence type="ECO:0000313" key="2">
    <source>
        <dbReference type="Proteomes" id="UP000007014"/>
    </source>
</evidence>
<reference evidence="1 2" key="2">
    <citation type="journal article" date="2007" name="BMC Biol.">
        <title>A 100%-complete sequence reveals unusually simple genomic features in the hot-spring red alga Cyanidioschyzon merolae.</title>
        <authorList>
            <person name="Nozaki H."/>
            <person name="Takano H."/>
            <person name="Misumi O."/>
            <person name="Terasawa K."/>
            <person name="Matsuzaki M."/>
            <person name="Maruyama S."/>
            <person name="Nishida K."/>
            <person name="Yagisawa F."/>
            <person name="Yoshida Y."/>
            <person name="Fujiwara T."/>
            <person name="Takio S."/>
            <person name="Tamura K."/>
            <person name="Chung S.J."/>
            <person name="Nakamura S."/>
            <person name="Kuroiwa H."/>
            <person name="Tanaka K."/>
            <person name="Sato N."/>
            <person name="Kuroiwa T."/>
        </authorList>
    </citation>
    <scope>NUCLEOTIDE SEQUENCE [LARGE SCALE GENOMIC DNA]</scope>
    <source>
        <strain evidence="1 2">10D</strain>
    </source>
</reference>
<dbReference type="KEGG" id="cme:CYME_CMR471C"/>
<dbReference type="InterPro" id="IPR011990">
    <property type="entry name" value="TPR-like_helical_dom_sf"/>
</dbReference>
<protein>
    <submittedName>
        <fullName evidence="1">Uncharacterized protein</fullName>
    </submittedName>
</protein>
<sequence length="269" mass="30585">MGSAAPLSRIARLLERDAATLAWSELHEAHQVLLRCTLRSTDGQALWLLSQFYERGFHVQWQLRRKTRPRGGGLIARWWSSARYRWHSLFTEPVLALDRFLADRYRYAAARADVLPAQLALVEELRRNGDDADHELAYALLKRMVRLMAGQRSAGMNAAVLPKIGLVCLTRGAFNDALTFLEQWYENAAPREGHADTIAVLGVLYARRWLHATEAARTDHDLMQAQRYLTEAAENGSVLAQSWIVALEEHWKHPRSGEERTASIQAVHI</sequence>
<keyword evidence="2" id="KW-1185">Reference proteome</keyword>
<dbReference type="AlphaFoldDB" id="M1UWK7"/>
<dbReference type="OrthoDB" id="10480650at2759"/>
<gene>
    <name evidence="1" type="ORF">CYME_CMR471C</name>
</gene>
<dbReference type="EMBL" id="AP006500">
    <property type="protein sequence ID" value="BAM82636.1"/>
    <property type="molecule type" value="Genomic_DNA"/>
</dbReference>